<organism evidence="2 3">
    <name type="scientific">Hymenoscyphus fraxineus</name>
    <dbReference type="NCBI Taxonomy" id="746836"/>
    <lineage>
        <taxon>Eukaryota</taxon>
        <taxon>Fungi</taxon>
        <taxon>Dikarya</taxon>
        <taxon>Ascomycota</taxon>
        <taxon>Pezizomycotina</taxon>
        <taxon>Leotiomycetes</taxon>
        <taxon>Helotiales</taxon>
        <taxon>Helotiaceae</taxon>
        <taxon>Hymenoscyphus</taxon>
    </lineage>
</organism>
<feature type="compositionally biased region" description="Polar residues" evidence="1">
    <location>
        <begin position="14"/>
        <end position="36"/>
    </location>
</feature>
<sequence length="72" mass="7518">MPEGRQSPPPEAQSGAQQQSIPGTGESVNKDTNNQAESKDQREALSSNPTGPLDAHAKEAVSKTMDPSEGSK</sequence>
<dbReference type="Proteomes" id="UP000696280">
    <property type="component" value="Unassembled WGS sequence"/>
</dbReference>
<gene>
    <name evidence="2" type="ORF">HYFRA_00013277</name>
</gene>
<dbReference type="AlphaFoldDB" id="A0A9N9Q0Y7"/>
<reference evidence="2" key="1">
    <citation type="submission" date="2021-07" db="EMBL/GenBank/DDBJ databases">
        <authorList>
            <person name="Durling M."/>
        </authorList>
    </citation>
    <scope>NUCLEOTIDE SEQUENCE</scope>
</reference>
<keyword evidence="3" id="KW-1185">Reference proteome</keyword>
<evidence type="ECO:0000313" key="3">
    <source>
        <dbReference type="Proteomes" id="UP000696280"/>
    </source>
</evidence>
<accession>A0A9N9Q0Y7</accession>
<dbReference type="EMBL" id="CAJVRL010000104">
    <property type="protein sequence ID" value="CAG8961222.1"/>
    <property type="molecule type" value="Genomic_DNA"/>
</dbReference>
<evidence type="ECO:0000256" key="1">
    <source>
        <dbReference type="SAM" id="MobiDB-lite"/>
    </source>
</evidence>
<evidence type="ECO:0000313" key="2">
    <source>
        <dbReference type="EMBL" id="CAG8961222.1"/>
    </source>
</evidence>
<name>A0A9N9Q0Y7_9HELO</name>
<proteinExistence type="predicted"/>
<protein>
    <submittedName>
        <fullName evidence="2">Uncharacterized protein</fullName>
    </submittedName>
</protein>
<feature type="region of interest" description="Disordered" evidence="1">
    <location>
        <begin position="1"/>
        <end position="72"/>
    </location>
</feature>
<comment type="caution">
    <text evidence="2">The sequence shown here is derived from an EMBL/GenBank/DDBJ whole genome shotgun (WGS) entry which is preliminary data.</text>
</comment>